<dbReference type="InterPro" id="IPR052028">
    <property type="entry name" value="HipA_Ser/Thr_kinase"/>
</dbReference>
<dbReference type="PANTHER" id="PTHR37419">
    <property type="entry name" value="SERINE/THREONINE-PROTEIN KINASE TOXIN HIPA"/>
    <property type="match status" value="1"/>
</dbReference>
<keyword evidence="2" id="KW-0808">Transferase</keyword>
<organism evidence="5 6">
    <name type="scientific">Acinetobacter oleivorans</name>
    <dbReference type="NCBI Taxonomy" id="1148157"/>
    <lineage>
        <taxon>Bacteria</taxon>
        <taxon>Pseudomonadati</taxon>
        <taxon>Pseudomonadota</taxon>
        <taxon>Gammaproteobacteria</taxon>
        <taxon>Moraxellales</taxon>
        <taxon>Moraxellaceae</taxon>
        <taxon>Acinetobacter</taxon>
    </lineage>
</organism>
<evidence type="ECO:0000256" key="3">
    <source>
        <dbReference type="ARBA" id="ARBA00022777"/>
    </source>
</evidence>
<name>A0A0B2UDT3_9GAMM</name>
<evidence type="ECO:0000256" key="1">
    <source>
        <dbReference type="ARBA" id="ARBA00010164"/>
    </source>
</evidence>
<proteinExistence type="inferred from homology"/>
<evidence type="ECO:0000259" key="4">
    <source>
        <dbReference type="Pfam" id="PF07804"/>
    </source>
</evidence>
<comment type="similarity">
    <text evidence="1">Belongs to the HipA Ser/Thr kinase family.</text>
</comment>
<dbReference type="PIRSF" id="PIRSF028135">
    <property type="entry name" value="UCP028135_HipA-like"/>
    <property type="match status" value="1"/>
</dbReference>
<dbReference type="AlphaFoldDB" id="A0A0B2UDT3"/>
<evidence type="ECO:0000256" key="2">
    <source>
        <dbReference type="ARBA" id="ARBA00022679"/>
    </source>
</evidence>
<feature type="domain" description="HipA-like C-terminal" evidence="4">
    <location>
        <begin position="167"/>
        <end position="363"/>
    </location>
</feature>
<evidence type="ECO:0000313" key="6">
    <source>
        <dbReference type="Proteomes" id="UP000031012"/>
    </source>
</evidence>
<reference evidence="5 6" key="1">
    <citation type="submission" date="2014-03" db="EMBL/GenBank/DDBJ databases">
        <title>Genome sequence of the diesel-degrader and plant-growth promoter Acinetobacter oleivorans PF-1 isolated from the roots of poplar tree.</title>
        <authorList>
            <person name="Gkorezis P."/>
            <person name="van Hamme J."/>
            <person name="Rineau F."/>
            <person name="Vangronsveld J."/>
            <person name="Francetti A."/>
        </authorList>
    </citation>
    <scope>NUCLEOTIDE SEQUENCE [LARGE SCALE GENOMIC DNA]</scope>
    <source>
        <strain evidence="5 6">PF1</strain>
    </source>
</reference>
<sequence>MKKLTIQALLDKNWVDIADLKLLEPKLGSTSGSELEYELDYAIQYLDRRDEHACSLSLPVQILIKHESSTWFGFLDDIVPSGAARRYWVNYLDLQRLTHAEQDSILLEKGGIAPVGNLRIKEALPPINPESTLHLRYFSKEDVAERNIDFLEYAQQMGAISGGATGAGGEAPKLLIRVSPEQKVWIDTYQENFDQPDQHYLVKFPRNKRSEIDCDILRAEYYYYQVLNELGFNTIETTQMKLIEGTKYPSLWLPRFDTEWRNQQWHRHGLESVYSVLNKSSGSHLNHFDVIDDLCNLLTRIDSNFDASQFICEWLQRDLLNIIFGNSDNHGRNTSFLKKSGKISLSPIYDFAPMKADPEVVTRSTTWGSPYEEGGEYRWAQITQKLAPWCDPDLSLGTLKSLAINLLGLKQRLVDKGVPKNIIEMPALSFDYIEAKLKRWELL</sequence>
<dbReference type="InterPro" id="IPR016869">
    <property type="entry name" value="UCP028135_HipA-like"/>
</dbReference>
<dbReference type="Pfam" id="PF07804">
    <property type="entry name" value="HipA_C"/>
    <property type="match status" value="1"/>
</dbReference>
<dbReference type="InterPro" id="IPR012893">
    <property type="entry name" value="HipA-like_C"/>
</dbReference>
<accession>A0A0B2UDT3</accession>
<gene>
    <name evidence="5" type="ORF">DH17_12185</name>
</gene>
<protein>
    <submittedName>
        <fullName evidence="5">Toxin HipA</fullName>
    </submittedName>
</protein>
<dbReference type="GO" id="GO:0005829">
    <property type="term" value="C:cytosol"/>
    <property type="evidence" value="ECO:0007669"/>
    <property type="project" value="TreeGrafter"/>
</dbReference>
<dbReference type="Proteomes" id="UP000031012">
    <property type="component" value="Unassembled WGS sequence"/>
</dbReference>
<dbReference type="PANTHER" id="PTHR37419:SF8">
    <property type="entry name" value="TOXIN YJJJ"/>
    <property type="match status" value="1"/>
</dbReference>
<dbReference type="Gene3D" id="1.10.1070.20">
    <property type="match status" value="1"/>
</dbReference>
<dbReference type="GO" id="GO:0004674">
    <property type="term" value="F:protein serine/threonine kinase activity"/>
    <property type="evidence" value="ECO:0007669"/>
    <property type="project" value="TreeGrafter"/>
</dbReference>
<keyword evidence="3" id="KW-0418">Kinase</keyword>
<evidence type="ECO:0000313" key="5">
    <source>
        <dbReference type="EMBL" id="KHN67434.1"/>
    </source>
</evidence>
<comment type="caution">
    <text evidence="5">The sequence shown here is derived from an EMBL/GenBank/DDBJ whole genome shotgun (WGS) entry which is preliminary data.</text>
</comment>
<dbReference type="EMBL" id="JHQK01000004">
    <property type="protein sequence ID" value="KHN67434.1"/>
    <property type="molecule type" value="Genomic_DNA"/>
</dbReference>